<name>A0AA41RU45_PAPNU</name>
<protein>
    <submittedName>
        <fullName evidence="1">Uncharacterized protein</fullName>
    </submittedName>
</protein>
<dbReference type="EMBL" id="JAJJMA010059154">
    <property type="protein sequence ID" value="MCL7026617.1"/>
    <property type="molecule type" value="Genomic_DNA"/>
</dbReference>
<reference evidence="1" key="1">
    <citation type="submission" date="2022-03" db="EMBL/GenBank/DDBJ databases">
        <title>A functionally conserved STORR gene fusion in Papaver species that diverged 16.8 million years ago.</title>
        <authorList>
            <person name="Catania T."/>
        </authorList>
    </citation>
    <scope>NUCLEOTIDE SEQUENCE</scope>
    <source>
        <strain evidence="1">S-191538</strain>
    </source>
</reference>
<dbReference type="Proteomes" id="UP001177140">
    <property type="component" value="Unassembled WGS sequence"/>
</dbReference>
<comment type="caution">
    <text evidence="1">The sequence shown here is derived from an EMBL/GenBank/DDBJ whole genome shotgun (WGS) entry which is preliminary data.</text>
</comment>
<keyword evidence="2" id="KW-1185">Reference proteome</keyword>
<evidence type="ECO:0000313" key="1">
    <source>
        <dbReference type="EMBL" id="MCL7026617.1"/>
    </source>
</evidence>
<sequence>MNLAKKAVGSLRYIAFNQHLRSNLEEFRVITEEFTKVTAEPNLKNILSSTEEAKHVHEVAQHFDKSLINLVERCKHFKEHELPNLLACKMFRDSVSPSVATTMAGALLGAFLYKRHLKKRDQGLDKELSAETAKELQGQLL</sequence>
<evidence type="ECO:0000313" key="2">
    <source>
        <dbReference type="Proteomes" id="UP001177140"/>
    </source>
</evidence>
<dbReference type="AlphaFoldDB" id="A0AA41RU45"/>
<organism evidence="1 2">
    <name type="scientific">Papaver nudicaule</name>
    <name type="common">Iceland poppy</name>
    <dbReference type="NCBI Taxonomy" id="74823"/>
    <lineage>
        <taxon>Eukaryota</taxon>
        <taxon>Viridiplantae</taxon>
        <taxon>Streptophyta</taxon>
        <taxon>Embryophyta</taxon>
        <taxon>Tracheophyta</taxon>
        <taxon>Spermatophyta</taxon>
        <taxon>Magnoliopsida</taxon>
        <taxon>Ranunculales</taxon>
        <taxon>Papaveraceae</taxon>
        <taxon>Papaveroideae</taxon>
        <taxon>Papaver</taxon>
    </lineage>
</organism>
<gene>
    <name evidence="1" type="ORF">MKW94_029084</name>
</gene>
<accession>A0AA41RU45</accession>
<proteinExistence type="predicted"/>